<evidence type="ECO:0000313" key="9">
    <source>
        <dbReference type="EMBL" id="CAI0395199.1"/>
    </source>
</evidence>
<dbReference type="InterPro" id="IPR004324">
    <property type="entry name" value="FBT"/>
</dbReference>
<evidence type="ECO:0000256" key="6">
    <source>
        <dbReference type="ARBA" id="ARBA00023136"/>
    </source>
</evidence>
<feature type="compositionally biased region" description="Basic residues" evidence="7">
    <location>
        <begin position="1"/>
        <end position="22"/>
    </location>
</feature>
<dbReference type="GO" id="GO:0016020">
    <property type="term" value="C:membrane"/>
    <property type="evidence" value="ECO:0007669"/>
    <property type="project" value="UniProtKB-SubCell"/>
</dbReference>
<dbReference type="AlphaFoldDB" id="A0AAV0IES5"/>
<feature type="transmembrane region" description="Helical" evidence="8">
    <location>
        <begin position="241"/>
        <end position="260"/>
    </location>
</feature>
<accession>A0AAV0IES5</accession>
<dbReference type="Gene3D" id="1.20.1250.20">
    <property type="entry name" value="MFS general substrate transporter like domains"/>
    <property type="match status" value="1"/>
</dbReference>
<evidence type="ECO:0000256" key="4">
    <source>
        <dbReference type="ARBA" id="ARBA00022692"/>
    </source>
</evidence>
<feature type="transmembrane region" description="Helical" evidence="8">
    <location>
        <begin position="142"/>
        <end position="162"/>
    </location>
</feature>
<evidence type="ECO:0000313" key="10">
    <source>
        <dbReference type="Proteomes" id="UP001154282"/>
    </source>
</evidence>
<keyword evidence="3" id="KW-0813">Transport</keyword>
<comment type="similarity">
    <text evidence="2">Belongs to the major facilitator superfamily. Folate-biopterin transporter (TC 2.A.71) family.</text>
</comment>
<comment type="subcellular location">
    <subcellularLocation>
        <location evidence="1">Membrane</location>
        <topology evidence="1">Multi-pass membrane protein</topology>
    </subcellularLocation>
</comment>
<comment type="caution">
    <text evidence="9">The sequence shown here is derived from an EMBL/GenBank/DDBJ whole genome shotgun (WGS) entry which is preliminary data.</text>
</comment>
<dbReference type="NCBIfam" id="TIGR00788">
    <property type="entry name" value="fbt"/>
    <property type="match status" value="1"/>
</dbReference>
<keyword evidence="10" id="KW-1185">Reference proteome</keyword>
<evidence type="ECO:0000256" key="5">
    <source>
        <dbReference type="ARBA" id="ARBA00022989"/>
    </source>
</evidence>
<feature type="transmembrane region" description="Helical" evidence="8">
    <location>
        <begin position="466"/>
        <end position="483"/>
    </location>
</feature>
<evidence type="ECO:0000256" key="2">
    <source>
        <dbReference type="ARBA" id="ARBA00007015"/>
    </source>
</evidence>
<dbReference type="InterPro" id="IPR039309">
    <property type="entry name" value="BT1"/>
</dbReference>
<feature type="transmembrane region" description="Helical" evidence="8">
    <location>
        <begin position="296"/>
        <end position="316"/>
    </location>
</feature>
<evidence type="ECO:0008006" key="11">
    <source>
        <dbReference type="Google" id="ProtNLM"/>
    </source>
</evidence>
<proteinExistence type="inferred from homology"/>
<dbReference type="PANTHER" id="PTHR31585">
    <property type="entry name" value="FOLATE-BIOPTERIN TRANSPORTER 1, CHLOROPLASTIC"/>
    <property type="match status" value="1"/>
</dbReference>
<protein>
    <recommendedName>
        <fullName evidence="11">Folate-biopterin transporter 7</fullName>
    </recommendedName>
</protein>
<feature type="transmembrane region" description="Helical" evidence="8">
    <location>
        <begin position="389"/>
        <end position="405"/>
    </location>
</feature>
<feature type="region of interest" description="Disordered" evidence="7">
    <location>
        <begin position="1"/>
        <end position="24"/>
    </location>
</feature>
<dbReference type="EMBL" id="CAMGYJ010000003">
    <property type="protein sequence ID" value="CAI0395199.1"/>
    <property type="molecule type" value="Genomic_DNA"/>
</dbReference>
<feature type="transmembrane region" description="Helical" evidence="8">
    <location>
        <begin position="328"/>
        <end position="346"/>
    </location>
</feature>
<dbReference type="PANTHER" id="PTHR31585:SF2">
    <property type="entry name" value="FOLATE-BIOPTERIN TRANSPORTER 7-RELATED"/>
    <property type="match status" value="1"/>
</dbReference>
<feature type="transmembrane region" description="Helical" evidence="8">
    <location>
        <begin position="358"/>
        <end position="377"/>
    </location>
</feature>
<organism evidence="9 10">
    <name type="scientific">Linum tenue</name>
    <dbReference type="NCBI Taxonomy" id="586396"/>
    <lineage>
        <taxon>Eukaryota</taxon>
        <taxon>Viridiplantae</taxon>
        <taxon>Streptophyta</taxon>
        <taxon>Embryophyta</taxon>
        <taxon>Tracheophyta</taxon>
        <taxon>Spermatophyta</taxon>
        <taxon>Magnoliopsida</taxon>
        <taxon>eudicotyledons</taxon>
        <taxon>Gunneridae</taxon>
        <taxon>Pentapetalae</taxon>
        <taxon>rosids</taxon>
        <taxon>fabids</taxon>
        <taxon>Malpighiales</taxon>
        <taxon>Linaceae</taxon>
        <taxon>Linum</taxon>
    </lineage>
</organism>
<reference evidence="9" key="1">
    <citation type="submission" date="2022-08" db="EMBL/GenBank/DDBJ databases">
        <authorList>
            <person name="Gutierrez-Valencia J."/>
        </authorList>
    </citation>
    <scope>NUCLEOTIDE SEQUENCE</scope>
</reference>
<dbReference type="Proteomes" id="UP001154282">
    <property type="component" value="Unassembled WGS sequence"/>
</dbReference>
<keyword evidence="4 8" id="KW-0812">Transmembrane</keyword>
<dbReference type="SUPFAM" id="SSF103473">
    <property type="entry name" value="MFS general substrate transporter"/>
    <property type="match status" value="1"/>
</dbReference>
<keyword evidence="6 8" id="KW-0472">Membrane</keyword>
<feature type="transmembrane region" description="Helical" evidence="8">
    <location>
        <begin position="426"/>
        <end position="454"/>
    </location>
</feature>
<name>A0AAV0IES5_9ROSI</name>
<evidence type="ECO:0000256" key="3">
    <source>
        <dbReference type="ARBA" id="ARBA00022448"/>
    </source>
</evidence>
<keyword evidence="5 8" id="KW-1133">Transmembrane helix</keyword>
<gene>
    <name evidence="9" type="ORF">LITE_LOCUS8620</name>
</gene>
<dbReference type="InterPro" id="IPR036259">
    <property type="entry name" value="MFS_trans_sf"/>
</dbReference>
<evidence type="ECO:0000256" key="7">
    <source>
        <dbReference type="SAM" id="MobiDB-lite"/>
    </source>
</evidence>
<sequence length="494" mass="54257">MPKKKKKNRRRSSKSSRRKKRGCSPLLCFLRKKIQQEKKKDHQRENRLRRKRKRIYIRTGNNWELGYFMGSSSIRELLGLGYWVQGFRCFPWLAVNFFLKDGLNVDSSTLQLLQNSANLPMVAKPLYGVISDAVYISGQHRIPYIAIGSLLQAISWLGIALLSPSSTSMLTLSLYLLLGNLGASLAEVANDAIVAEAGKSSSLSSSSSSELQSFVWIASSAGGAIGNLLGGIALSNFSPQSMFLFFAIVSSLQFLITISVRERSLDLPKRASNSGITKQLLQLSAALRKPEIARPIAWLAASYAIIPALTGTMFYYQTQHLKINSSVLGISKVFGQAAMLVWSVVYNRRLKSIPARKLIAAIQTTMALLMASDVLFVRGVYRNMGVPDSLYVVVFSGLLEVLYFFKLLPFNIVMAQLCPPGCEGSLMALVASAVALSFIISGYLGIALVSIVGVTGDDFSRLPRGLLIQALCTMVPIYWASCIPDGKKLAEKKE</sequence>
<evidence type="ECO:0000256" key="8">
    <source>
        <dbReference type="SAM" id="Phobius"/>
    </source>
</evidence>
<dbReference type="Pfam" id="PF03092">
    <property type="entry name" value="BT1"/>
    <property type="match status" value="1"/>
</dbReference>
<evidence type="ECO:0000256" key="1">
    <source>
        <dbReference type="ARBA" id="ARBA00004141"/>
    </source>
</evidence>